<proteinExistence type="predicted"/>
<organism evidence="1 2">
    <name type="scientific">Populus alba</name>
    <name type="common">White poplar</name>
    <dbReference type="NCBI Taxonomy" id="43335"/>
    <lineage>
        <taxon>Eukaryota</taxon>
        <taxon>Viridiplantae</taxon>
        <taxon>Streptophyta</taxon>
        <taxon>Embryophyta</taxon>
        <taxon>Tracheophyta</taxon>
        <taxon>Spermatophyta</taxon>
        <taxon>Magnoliopsida</taxon>
        <taxon>eudicotyledons</taxon>
        <taxon>Gunneridae</taxon>
        <taxon>Pentapetalae</taxon>
        <taxon>rosids</taxon>
        <taxon>fabids</taxon>
        <taxon>Malpighiales</taxon>
        <taxon>Salicaceae</taxon>
        <taxon>Saliceae</taxon>
        <taxon>Populus</taxon>
    </lineage>
</organism>
<dbReference type="Proteomes" id="UP000309997">
    <property type="component" value="Unassembled WGS sequence"/>
</dbReference>
<evidence type="ECO:0000313" key="2">
    <source>
        <dbReference type="Proteomes" id="UP000309997"/>
    </source>
</evidence>
<sequence length="512" mass="57777">MLTLSSPLQSQSFALWCQISRHSNSLPTFLKQKKKQSKTNDTPLFLRNHAQTKSTKNDIDFDFQDDFPSSSHNPSREEKDYDKDPEFADILGSCLDDPLKARSKMEERLRRKKNKILHAKTGSAKPMKVTFNKFDFSNSYIWFEFYNAPLENDVSLICDTFRSWHIVGRLGGCNSMNMQLSQSTFEKRPNYDAIQGANVTPATFYNIGDFEIQDNLARVWVDIGTTEPLLLDTLINALTQISSDYVGIKELVFGGSEFENWKENLTSEYAAAVDAGLTGDGQMQCVQSGVTWVLLGLAEKERKMAGAGVTLEELKKRLAEFAKERDWDQYHSPRNLLLAMLALELQELQLAHYLINRVFLYEKFRTFTAPSLGQDNSYSTQKTRMLIVFISMLFCISVLEVGEVGELSEIFQWKGEVPRGLPNWKDEEKEHLGEELSDVLLYLVRLSDICGVDLGKAAMRKLELNAIKYPIKPCEGSSEKHTQINAASHNNANGDGVAGSIYSDNSTSNSGV</sequence>
<protein>
    <submittedName>
        <fullName evidence="1">Uncharacterized protein</fullName>
    </submittedName>
</protein>
<accession>A0ACC4B4A7</accession>
<reference evidence="1 2" key="1">
    <citation type="journal article" date="2024" name="Plant Biotechnol. J.">
        <title>Genome and CRISPR/Cas9 system of a widespread forest tree (Populus alba) in the world.</title>
        <authorList>
            <person name="Liu Y.J."/>
            <person name="Jiang P.F."/>
            <person name="Han X.M."/>
            <person name="Li X.Y."/>
            <person name="Wang H.M."/>
            <person name="Wang Y.J."/>
            <person name="Wang X.X."/>
            <person name="Zeng Q.Y."/>
        </authorList>
    </citation>
    <scope>NUCLEOTIDE SEQUENCE [LARGE SCALE GENOMIC DNA]</scope>
    <source>
        <strain evidence="2">cv. PAL-ZL1</strain>
    </source>
</reference>
<name>A0ACC4B4A7_POPAL</name>
<comment type="caution">
    <text evidence="1">The sequence shown here is derived from an EMBL/GenBank/DDBJ whole genome shotgun (WGS) entry which is preliminary data.</text>
</comment>
<evidence type="ECO:0000313" key="1">
    <source>
        <dbReference type="EMBL" id="KAL3572872.1"/>
    </source>
</evidence>
<dbReference type="EMBL" id="RCHU02000014">
    <property type="protein sequence ID" value="KAL3572872.1"/>
    <property type="molecule type" value="Genomic_DNA"/>
</dbReference>
<gene>
    <name evidence="1" type="ORF">D5086_026776</name>
</gene>
<keyword evidence="2" id="KW-1185">Reference proteome</keyword>